<feature type="compositionally biased region" description="Polar residues" evidence="1">
    <location>
        <begin position="424"/>
        <end position="434"/>
    </location>
</feature>
<feature type="region of interest" description="Disordered" evidence="1">
    <location>
        <begin position="322"/>
        <end position="390"/>
    </location>
</feature>
<feature type="region of interest" description="Disordered" evidence="1">
    <location>
        <begin position="275"/>
        <end position="309"/>
    </location>
</feature>
<protein>
    <recommendedName>
        <fullName evidence="2">DUF7918 domain-containing protein</fullName>
    </recommendedName>
</protein>
<feature type="compositionally biased region" description="Basic and acidic residues" evidence="1">
    <location>
        <begin position="1171"/>
        <end position="1187"/>
    </location>
</feature>
<feature type="compositionally biased region" description="Polar residues" evidence="1">
    <location>
        <begin position="354"/>
        <end position="370"/>
    </location>
</feature>
<evidence type="ECO:0000256" key="1">
    <source>
        <dbReference type="SAM" id="MobiDB-lite"/>
    </source>
</evidence>
<reference evidence="3 4" key="1">
    <citation type="journal article" date="2020" name="ISME J.">
        <title>Uncovering the hidden diversity of litter-decomposition mechanisms in mushroom-forming fungi.</title>
        <authorList>
            <person name="Floudas D."/>
            <person name="Bentzer J."/>
            <person name="Ahren D."/>
            <person name="Johansson T."/>
            <person name="Persson P."/>
            <person name="Tunlid A."/>
        </authorList>
    </citation>
    <scope>NUCLEOTIDE SEQUENCE [LARGE SCALE GENOMIC DNA]</scope>
    <source>
        <strain evidence="3 4">CBS 175.51</strain>
    </source>
</reference>
<feature type="compositionally biased region" description="Low complexity" evidence="1">
    <location>
        <begin position="56"/>
        <end position="72"/>
    </location>
</feature>
<dbReference type="OrthoDB" id="3070743at2759"/>
<sequence length="1200" mass="129159">MKLFKKPLFRKLGIKLEALRNISFDSCIPSYSDQISIDESTPSEKGVVVVRPSPSPAKVPTNTPTKVPTETPTKSKKFKTKPNFSPPILSPRKGAHEHAIVSATSLARSVTLPTPIISRDFQPRRGGSGVPLERTISFSHRTKGVPMRGGHAGGGGAELSVMVLNRDVETGELSVALDPDVDVERSPLDEAAYQYHYTLRRIRQQDGSGDEDGGEEVVSGSTSLASSEKAEQLSHMRDAGLVSTSFDNCMPPLQGSRGAAAEAQRHPKLAVLFGEGEGLLSDDRGEKGDADDDEEGVQETKYDDEQERDSKEVFMDAGLGWQTKSTRGSTSTDDHSTASAKAKPGTTFYIHNNRPVSQLPSIDSGSTNVFSPKPFSPNFERPTTSIEGGALPSYESITTETEADDNTQAALSMSISKLNYDNFASTPSPTTAQISPAAPPNTPFDPTPPDMQILSRSAREASAARRRRAAAARRPVVGGPVVAGLEQDYSFIAFSTPPKVALVPAVDVTPAVGDGGSEPTSTSVLVTVPAPGGTGTVVTLTPAPPPARRLKQRVSRTLLKAALADIRADVRDRIPLPLTPNVRPRRVEGLRFGSLGGGAHTSTKGPAKNLWALPTPKEKEATGNHVVGTTGTPSPAIAPSKLPRLAVRKAPATSHVDTVLVNSFADGLNKALDVLESLADQRAVAAPIRAFATVRSDGGTMPTESMYSDPDSMEGKTKFASDTAELKSPLQMGRFGSSLSRFSEELAESDESELGYDSDPLCVVTPRKGNSGVRAGACPGAGARGAHGGRLPTQRGSRDLIGGHFGLRASRNYKKILELYSLQYQILIMPPCSGWDIWLEIEGKRLEEYGIKQNKTERVPSVTCWVPCEAGKEFKIGVAPPPKPRKSNHLLNLFADGRFLIHVGNRNFTKEANYGPEKPNLYEGKEDDQGFRPFMFANLTLTDDDDFLGAGIGKLGRVKVEIYKYRDFVKKECKPKKRARLPAPGPLPKPELGGVVHEKTNKGALTNCVKFGEPKPRPGAAAAASRAQTADLSGVVASESKPKAKEYTTKYTYKKLVGLVIFKYRSIDILRADGIAPSPPAITTPPSPERLPPAPNSEHGVSCTPTLQAEPNLSDEKADIKMGGQDISDNEDEDEDDEELRALQARMAILEELSEVKAQIAAKLSKKRKRDSKEKSDEPQRVKKEVKVEHFVPGEVIDLT</sequence>
<feature type="region of interest" description="Disordered" evidence="1">
    <location>
        <begin position="205"/>
        <end position="227"/>
    </location>
</feature>
<dbReference type="AlphaFoldDB" id="A0A8H5CIR4"/>
<dbReference type="EMBL" id="JAACJK010000001">
    <property type="protein sequence ID" value="KAF5342527.1"/>
    <property type="molecule type" value="Genomic_DNA"/>
</dbReference>
<feature type="region of interest" description="Disordered" evidence="1">
    <location>
        <begin position="424"/>
        <end position="473"/>
    </location>
</feature>
<feature type="region of interest" description="Disordered" evidence="1">
    <location>
        <begin position="1074"/>
        <end position="1140"/>
    </location>
</feature>
<comment type="caution">
    <text evidence="3">The sequence shown here is derived from an EMBL/GenBank/DDBJ whole genome shotgun (WGS) entry which is preliminary data.</text>
</comment>
<feature type="compositionally biased region" description="Basic and acidic residues" evidence="1">
    <location>
        <begin position="298"/>
        <end position="309"/>
    </location>
</feature>
<dbReference type="PANTHER" id="PTHR36223">
    <property type="entry name" value="BETA-LACTAMASE-TYPE TRANSPEPTIDASE FOLD DOMAIN CONTAINING PROTEIN"/>
    <property type="match status" value="1"/>
</dbReference>
<organism evidence="3 4">
    <name type="scientific">Ephemerocybe angulata</name>
    <dbReference type="NCBI Taxonomy" id="980116"/>
    <lineage>
        <taxon>Eukaryota</taxon>
        <taxon>Fungi</taxon>
        <taxon>Dikarya</taxon>
        <taxon>Basidiomycota</taxon>
        <taxon>Agaricomycotina</taxon>
        <taxon>Agaricomycetes</taxon>
        <taxon>Agaricomycetidae</taxon>
        <taxon>Agaricales</taxon>
        <taxon>Agaricineae</taxon>
        <taxon>Psathyrellaceae</taxon>
        <taxon>Ephemerocybe</taxon>
    </lineage>
</organism>
<feature type="region of interest" description="Disordered" evidence="1">
    <location>
        <begin position="42"/>
        <end position="92"/>
    </location>
</feature>
<feature type="compositionally biased region" description="Pro residues" evidence="1">
    <location>
        <begin position="437"/>
        <end position="449"/>
    </location>
</feature>
<feature type="region of interest" description="Disordered" evidence="1">
    <location>
        <begin position="1162"/>
        <end position="1187"/>
    </location>
</feature>
<dbReference type="Pfam" id="PF25534">
    <property type="entry name" value="DUF7918"/>
    <property type="match status" value="1"/>
</dbReference>
<accession>A0A8H5CIR4</accession>
<evidence type="ECO:0000259" key="2">
    <source>
        <dbReference type="Pfam" id="PF25534"/>
    </source>
</evidence>
<gene>
    <name evidence="3" type="ORF">D9611_002047</name>
</gene>
<dbReference type="PANTHER" id="PTHR36223:SF1">
    <property type="entry name" value="TRANSCRIPTION ELONGATION FACTOR EAF N-TERMINAL DOMAIN-CONTAINING PROTEIN"/>
    <property type="match status" value="1"/>
</dbReference>
<evidence type="ECO:0000313" key="4">
    <source>
        <dbReference type="Proteomes" id="UP000541558"/>
    </source>
</evidence>
<name>A0A8H5CIR4_9AGAR</name>
<feature type="compositionally biased region" description="Pro residues" evidence="1">
    <location>
        <begin position="1077"/>
        <end position="1095"/>
    </location>
</feature>
<evidence type="ECO:0000313" key="3">
    <source>
        <dbReference type="EMBL" id="KAF5342527.1"/>
    </source>
</evidence>
<dbReference type="Proteomes" id="UP000541558">
    <property type="component" value="Unassembled WGS sequence"/>
</dbReference>
<feature type="compositionally biased region" description="Acidic residues" evidence="1">
    <location>
        <begin position="1128"/>
        <end position="1139"/>
    </location>
</feature>
<proteinExistence type="predicted"/>
<dbReference type="InterPro" id="IPR057678">
    <property type="entry name" value="DUF7918"/>
</dbReference>
<keyword evidence="4" id="KW-1185">Reference proteome</keyword>
<feature type="domain" description="DUF7918" evidence="2">
    <location>
        <begin position="839"/>
        <end position="1077"/>
    </location>
</feature>